<evidence type="ECO:0000256" key="1">
    <source>
        <dbReference type="ARBA" id="ARBA00005187"/>
    </source>
</evidence>
<dbReference type="CDD" id="cd01991">
    <property type="entry name" value="Asn_synthase_B_C"/>
    <property type="match status" value="1"/>
</dbReference>
<feature type="domain" description="Glutamine amidotransferase type-2" evidence="13">
    <location>
        <begin position="2"/>
        <end position="190"/>
    </location>
</feature>
<evidence type="ECO:0000256" key="8">
    <source>
        <dbReference type="ARBA" id="ARBA00030234"/>
    </source>
</evidence>
<dbReference type="PANTHER" id="PTHR11772:SF23">
    <property type="entry name" value="ASPARAGINE SYNTHETASE [GLUTAMINE-HYDROLYZING]"/>
    <property type="match status" value="1"/>
</dbReference>
<evidence type="ECO:0000256" key="2">
    <source>
        <dbReference type="ARBA" id="ARBA00012737"/>
    </source>
</evidence>
<proteinExistence type="predicted"/>
<evidence type="ECO:0000256" key="9">
    <source>
        <dbReference type="ARBA" id="ARBA00048741"/>
    </source>
</evidence>
<dbReference type="InterPro" id="IPR001962">
    <property type="entry name" value="Asn_synthase"/>
</dbReference>
<dbReference type="PANTHER" id="PTHR11772">
    <property type="entry name" value="ASPARAGINE SYNTHETASE"/>
    <property type="match status" value="1"/>
</dbReference>
<comment type="catalytic activity">
    <reaction evidence="9">
        <text>L-aspartate + L-glutamine + ATP + H2O = L-asparagine + L-glutamate + AMP + diphosphate + H(+)</text>
        <dbReference type="Rhea" id="RHEA:12228"/>
        <dbReference type="ChEBI" id="CHEBI:15377"/>
        <dbReference type="ChEBI" id="CHEBI:15378"/>
        <dbReference type="ChEBI" id="CHEBI:29985"/>
        <dbReference type="ChEBI" id="CHEBI:29991"/>
        <dbReference type="ChEBI" id="CHEBI:30616"/>
        <dbReference type="ChEBI" id="CHEBI:33019"/>
        <dbReference type="ChEBI" id="CHEBI:58048"/>
        <dbReference type="ChEBI" id="CHEBI:58359"/>
        <dbReference type="ChEBI" id="CHEBI:456215"/>
        <dbReference type="EC" id="6.3.5.4"/>
    </reaction>
</comment>
<dbReference type="SUPFAM" id="SSF52402">
    <property type="entry name" value="Adenine nucleotide alpha hydrolases-like"/>
    <property type="match status" value="1"/>
</dbReference>
<evidence type="ECO:0000256" key="3">
    <source>
        <dbReference type="ARBA" id="ARBA00022598"/>
    </source>
</evidence>
<keyword evidence="4 10" id="KW-0028">Amino-acid biosynthesis</keyword>
<evidence type="ECO:0000313" key="14">
    <source>
        <dbReference type="EMBL" id="QKU35437.1"/>
    </source>
</evidence>
<evidence type="ECO:0000259" key="13">
    <source>
        <dbReference type="PROSITE" id="PS51278"/>
    </source>
</evidence>
<keyword evidence="3" id="KW-0436">Ligase</keyword>
<reference evidence="14" key="1">
    <citation type="submission" date="2017-01" db="EMBL/GenBank/DDBJ databases">
        <authorList>
            <person name="Assis F.L."/>
            <person name="Abrahao J.S."/>
            <person name="Silva L."/>
            <person name="Khalil J.B."/>
            <person name="Rodrigues R."/>
            <person name="Silva L.S."/>
            <person name="Arantes T."/>
            <person name="Boratto P."/>
            <person name="Andrade M."/>
            <person name="Kroon E.G."/>
            <person name="Ribeiro B."/>
            <person name="Bergier I."/>
            <person name="Seligmann H."/>
            <person name="Ghigo E."/>
            <person name="Colson P."/>
            <person name="Levasseur A."/>
            <person name="Raoult D."/>
            <person name="Scola B.L."/>
        </authorList>
    </citation>
    <scope>NUCLEOTIDE SEQUENCE</scope>
    <source>
        <strain evidence="14">Soda lake</strain>
    </source>
</reference>
<evidence type="ECO:0000256" key="4">
    <source>
        <dbReference type="ARBA" id="ARBA00022605"/>
    </source>
</evidence>
<feature type="binding site" evidence="11">
    <location>
        <position position="100"/>
    </location>
    <ligand>
        <name>L-glutamine</name>
        <dbReference type="ChEBI" id="CHEBI:58359"/>
    </ligand>
</feature>
<dbReference type="InterPro" id="IPR014729">
    <property type="entry name" value="Rossmann-like_a/b/a_fold"/>
</dbReference>
<dbReference type="NCBIfam" id="TIGR01536">
    <property type="entry name" value="asn_synth_AEB"/>
    <property type="match status" value="1"/>
</dbReference>
<keyword evidence="5 11" id="KW-0547">Nucleotide-binding</keyword>
<evidence type="ECO:0000256" key="6">
    <source>
        <dbReference type="ARBA" id="ARBA00022840"/>
    </source>
</evidence>
<evidence type="ECO:0000256" key="10">
    <source>
        <dbReference type="PIRSR" id="PIRSR001589-1"/>
    </source>
</evidence>
<dbReference type="PIRSF" id="PIRSF001589">
    <property type="entry name" value="Asn_synthetase_glu-h"/>
    <property type="match status" value="1"/>
</dbReference>
<dbReference type="KEGG" id="vg:80518865"/>
<dbReference type="RefSeq" id="YP_010782101.1">
    <property type="nucleotide sequence ID" value="NC_075039.1"/>
</dbReference>
<feature type="binding site" evidence="11">
    <location>
        <begin position="352"/>
        <end position="353"/>
    </location>
    <ligand>
        <name>ATP</name>
        <dbReference type="ChEBI" id="CHEBI:30616"/>
    </ligand>
</feature>
<dbReference type="GO" id="GO:0006529">
    <property type="term" value="P:asparagine biosynthetic process"/>
    <property type="evidence" value="ECO:0007669"/>
    <property type="project" value="UniProtKB-KW"/>
</dbReference>
<dbReference type="Pfam" id="PF13537">
    <property type="entry name" value="GATase_7"/>
    <property type="match status" value="1"/>
</dbReference>
<evidence type="ECO:0000256" key="12">
    <source>
        <dbReference type="PIRSR" id="PIRSR001589-3"/>
    </source>
</evidence>
<dbReference type="EC" id="6.3.5.4" evidence="2"/>
<keyword evidence="6 11" id="KW-0067">ATP-binding</keyword>
<dbReference type="Gene3D" id="3.40.50.620">
    <property type="entry name" value="HUPs"/>
    <property type="match status" value="1"/>
</dbReference>
<evidence type="ECO:0000256" key="7">
    <source>
        <dbReference type="ARBA" id="ARBA00022888"/>
    </source>
</evidence>
<evidence type="ECO:0000256" key="5">
    <source>
        <dbReference type="ARBA" id="ARBA00022741"/>
    </source>
</evidence>
<keyword evidence="7 10" id="KW-0061">Asparagine biosynthesis</keyword>
<evidence type="ECO:0000256" key="11">
    <source>
        <dbReference type="PIRSR" id="PIRSR001589-2"/>
    </source>
</evidence>
<dbReference type="InterPro" id="IPR017932">
    <property type="entry name" value="GATase_2_dom"/>
</dbReference>
<keyword evidence="10" id="KW-0315">Glutamine amidotransferase</keyword>
<protein>
    <recommendedName>
        <fullName evidence="2">asparagine synthase (glutamine-hydrolyzing)</fullName>
        <ecNumber evidence="2">6.3.5.4</ecNumber>
    </recommendedName>
    <alternativeName>
        <fullName evidence="8">Glutamine-dependent asparagine synthetase</fullName>
    </alternativeName>
</protein>
<dbReference type="InterPro" id="IPR050795">
    <property type="entry name" value="Asn_Synthetase"/>
</dbReference>
<feature type="binding site" evidence="11">
    <location>
        <position position="248"/>
    </location>
    <ligand>
        <name>ATP</name>
        <dbReference type="ChEBI" id="CHEBI:30616"/>
    </ligand>
</feature>
<dbReference type="GeneID" id="80518865"/>
<dbReference type="GO" id="GO:0004066">
    <property type="term" value="F:asparagine synthase (glutamine-hydrolyzing) activity"/>
    <property type="evidence" value="ECO:0007669"/>
    <property type="project" value="UniProtKB-EC"/>
</dbReference>
<dbReference type="InterPro" id="IPR006426">
    <property type="entry name" value="Asn_synth_AEB"/>
</dbReference>
<dbReference type="SUPFAM" id="SSF56235">
    <property type="entry name" value="N-terminal nucleophile aminohydrolases (Ntn hydrolases)"/>
    <property type="match status" value="1"/>
</dbReference>
<dbReference type="InterPro" id="IPR029055">
    <property type="entry name" value="Ntn_hydrolases_N"/>
</dbReference>
<dbReference type="Gene3D" id="3.60.20.10">
    <property type="entry name" value="Glutamine Phosphoribosylpyrophosphate, subunit 1, domain 1"/>
    <property type="match status" value="1"/>
</dbReference>
<reference evidence="14" key="2">
    <citation type="journal article" date="2018" name="Nat. Commun.">
        <title>Tailed giant Tupanvirus possesses the most complete translational apparatus of the known virosphere.</title>
        <authorList>
            <person name="Abrahao J."/>
            <person name="Silva L."/>
            <person name="Silva L.S."/>
            <person name="Khalil J.Y.B."/>
            <person name="Rodrigues R."/>
            <person name="Arantes T."/>
            <person name="Assis F."/>
            <person name="Boratto P."/>
            <person name="Andrade M."/>
            <person name="Kroon E.G."/>
            <person name="Ribeiro B."/>
            <person name="Bergier I."/>
            <person name="Seligmann H."/>
            <person name="Ghigo E."/>
            <person name="Colson P."/>
            <person name="Levasseur A."/>
            <person name="Kroemer G."/>
            <person name="Raoult D."/>
            <person name="La Scola B."/>
        </authorList>
    </citation>
    <scope>NUCLEOTIDE SEQUENCE [LARGE SCALE GENOMIC DNA]</scope>
    <source>
        <strain evidence="14">Soda lake</strain>
    </source>
</reference>
<sequence>MCGIICLLQYGSEGIEIEKALDCLNKLKERGPDKQSYSVHKMNHCEIFMGFARLAIMDTSDAGLQPFHDENGDSVVCNGEIYNYKELAKRHHIQMKTECDCEILLPLYNKVGFQNMITTELDAEFATVVLSKLESKIYATRDRFGVRPLYYGYNKTTKTIGFASELGALHSVMEFVDQVKPNMMFSIDLNKDIDDVSTLIEKTAYYSYDSLIASLQLDDVGYIQEQIRYYLTEAVRKRLHADRPIGFLLSGGLDSSLIVAIATRILGPENIVCFSIGIEGSPDVEAAKKVVQFIGIKNHHIIPFSVEEGLHDLPKVIKVLGSYDITTIRASTPQYIMAQYISRKTGVKVLLSGEGSDEIHGSYRYFRDAPDVFKFHAETIRLLEELYLFDNKRTDRTMAGNGLEVRVPFLDFDYVEFITRINPYLLMYRTDFMEKQIIRDSFKNYLPDEILYRSKEAFSDAVSNSETNWASAIQIVASKEISDEELIANEFSINKPRTKDALYFRRIFNNIYPDRDNVLPHYWLPQFQNEEVLDPSARVLKCY</sequence>
<name>A0A6N1NSI0_9VIRU</name>
<feature type="binding site" evidence="11">
    <location>
        <position position="276"/>
    </location>
    <ligand>
        <name>ATP</name>
        <dbReference type="ChEBI" id="CHEBI:30616"/>
    </ligand>
</feature>
<feature type="site" description="Important for beta-aspartyl-AMP intermediate formation" evidence="12">
    <location>
        <position position="354"/>
    </location>
</feature>
<dbReference type="GO" id="GO:0005524">
    <property type="term" value="F:ATP binding"/>
    <property type="evidence" value="ECO:0007669"/>
    <property type="project" value="UniProtKB-KW"/>
</dbReference>
<feature type="active site" description="For GATase activity" evidence="10">
    <location>
        <position position="2"/>
    </location>
</feature>
<dbReference type="PROSITE" id="PS51278">
    <property type="entry name" value="GATASE_TYPE_2"/>
    <property type="match status" value="1"/>
</dbReference>
<dbReference type="Pfam" id="PF00733">
    <property type="entry name" value="Asn_synthase"/>
    <property type="match status" value="2"/>
</dbReference>
<comment type="pathway">
    <text evidence="1">Amino-acid biosynthesis; L-asparagine biosynthesis; L-asparagine from L-aspartate (L-Gln route): step 1/1.</text>
</comment>
<organism evidence="14">
    <name type="scientific">Tupanvirus soda lake</name>
    <dbReference type="NCBI Taxonomy" id="2126985"/>
    <lineage>
        <taxon>Viruses</taxon>
        <taxon>Varidnaviria</taxon>
        <taxon>Bamfordvirae</taxon>
        <taxon>Nucleocytoviricota</taxon>
        <taxon>Megaviricetes</taxon>
        <taxon>Imitervirales</taxon>
        <taxon>Mimiviridae</taxon>
        <taxon>Megamimivirinae</taxon>
        <taxon>Tupanvirus</taxon>
        <taxon>Tupanvirus salinum</taxon>
    </lineage>
</organism>
<dbReference type="EMBL" id="KY523104">
    <property type="protein sequence ID" value="QKU35437.1"/>
    <property type="molecule type" value="Genomic_DNA"/>
</dbReference>
<accession>A0A6N1NSI0</accession>